<gene>
    <name evidence="2" type="ORF">EH55_11850</name>
</gene>
<feature type="chain" id="PRO_5001691344" description="DUF3798 domain-containing protein" evidence="1">
    <location>
        <begin position="24"/>
        <end position="402"/>
    </location>
</feature>
<protein>
    <recommendedName>
        <fullName evidence="4">DUF3798 domain-containing protein</fullName>
    </recommendedName>
</protein>
<dbReference type="PROSITE" id="PS51257">
    <property type="entry name" value="PROKAR_LIPOPROTEIN"/>
    <property type="match status" value="1"/>
</dbReference>
<dbReference type="Pfam" id="PF12683">
    <property type="entry name" value="DUF3798"/>
    <property type="match status" value="1"/>
</dbReference>
<dbReference type="PATRIC" id="fig|2754.20.peg.1182"/>
<dbReference type="Gene3D" id="3.40.50.11400">
    <property type="match status" value="1"/>
</dbReference>
<dbReference type="Gene3D" id="3.40.50.11390">
    <property type="match status" value="1"/>
</dbReference>
<dbReference type="AlphaFoldDB" id="A0A073INA8"/>
<dbReference type="eggNOG" id="COG1879">
    <property type="taxonomic scope" value="Bacteria"/>
</dbReference>
<sequence length="402" mass="44060">MKKTAVLLFAALFAILACTAATAADAPFHIGIVTGTVSQSEDDLRGAELMLQKYGDVSNGGMIKHLTYPDNFMSEMETTISQIAGLADDPKMKVIVVNQAIPGTAEAFRRVKEKRKDILCFAGEAHEDPNVITSVADMAINADFVSRGYLIINTAKKLGCKTFVHISFPRHMSYETLGRRRAIMEQACKDMGIKFVFETAPDPTSDVGVAGAQQFILEKTPAWVNKYGKNTAFFCTNDAHTEPLLKQIAKYGGYFIEADLPSPLMGYPGAFGIDLTKEAGNWPVILKKVEKSVSDAGAKGRMGTWAYSYGYTNSAALAEFGKRITEGKAKLNSKKDLLSCYAEYTPGAKWNGQYYTDLGTGVTKKNMMLIYQDTYILGKGYMKATDVKVPEKYQKIKFSAGN</sequence>
<dbReference type="InterPro" id="IPR028082">
    <property type="entry name" value="Peripla_BP_I"/>
</dbReference>
<dbReference type="InterPro" id="IPR024258">
    <property type="entry name" value="DUF3798"/>
</dbReference>
<proteinExistence type="predicted"/>
<accession>A0A073INA8</accession>
<name>A0A073INA8_9BACT</name>
<evidence type="ECO:0000256" key="1">
    <source>
        <dbReference type="SAM" id="SignalP"/>
    </source>
</evidence>
<comment type="caution">
    <text evidence="2">The sequence shown here is derived from an EMBL/GenBank/DDBJ whole genome shotgun (WGS) entry which is preliminary data.</text>
</comment>
<reference evidence="2 3" key="1">
    <citation type="submission" date="2014-04" db="EMBL/GenBank/DDBJ databases">
        <title>Draft Genome Sequence of Synergistes jonesii.</title>
        <authorList>
            <person name="Coil D.A."/>
            <person name="Eisen J.A."/>
            <person name="Holland-Moritz H.E."/>
        </authorList>
    </citation>
    <scope>NUCLEOTIDE SEQUENCE [LARGE SCALE GENOMIC DNA]</scope>
    <source>
        <strain evidence="2 3">78-1</strain>
    </source>
</reference>
<feature type="signal peptide" evidence="1">
    <location>
        <begin position="1"/>
        <end position="23"/>
    </location>
</feature>
<dbReference type="Proteomes" id="UP000027665">
    <property type="component" value="Unassembled WGS sequence"/>
</dbReference>
<dbReference type="STRING" id="2754.EH55_11850"/>
<evidence type="ECO:0000313" key="3">
    <source>
        <dbReference type="Proteomes" id="UP000027665"/>
    </source>
</evidence>
<evidence type="ECO:0008006" key="4">
    <source>
        <dbReference type="Google" id="ProtNLM"/>
    </source>
</evidence>
<keyword evidence="3" id="KW-1185">Reference proteome</keyword>
<organism evidence="2 3">
    <name type="scientific">Synergistes jonesii</name>
    <dbReference type="NCBI Taxonomy" id="2754"/>
    <lineage>
        <taxon>Bacteria</taxon>
        <taxon>Thermotogati</taxon>
        <taxon>Synergistota</taxon>
        <taxon>Synergistia</taxon>
        <taxon>Synergistales</taxon>
        <taxon>Synergistaceae</taxon>
        <taxon>Synergistes</taxon>
    </lineage>
</organism>
<dbReference type="SUPFAM" id="SSF53822">
    <property type="entry name" value="Periplasmic binding protein-like I"/>
    <property type="match status" value="1"/>
</dbReference>
<dbReference type="EMBL" id="JMKI01000054">
    <property type="protein sequence ID" value="KEJ91239.1"/>
    <property type="molecule type" value="Genomic_DNA"/>
</dbReference>
<evidence type="ECO:0000313" key="2">
    <source>
        <dbReference type="EMBL" id="KEJ91239.1"/>
    </source>
</evidence>
<keyword evidence="1" id="KW-0732">Signal</keyword>
<dbReference type="GeneID" id="90984668"/>
<dbReference type="RefSeq" id="WP_037978521.1">
    <property type="nucleotide sequence ID" value="NZ_JMKI01000054.1"/>
</dbReference>